<keyword evidence="1" id="KW-1133">Transmembrane helix</keyword>
<gene>
    <name evidence="2" type="ORF">IWX90DRAFT_170845</name>
</gene>
<accession>A0ABR1Y188</accession>
<protein>
    <recommendedName>
        <fullName evidence="4">Transmembrane protein</fullName>
    </recommendedName>
</protein>
<keyword evidence="3" id="KW-1185">Reference proteome</keyword>
<evidence type="ECO:0008006" key="4">
    <source>
        <dbReference type="Google" id="ProtNLM"/>
    </source>
</evidence>
<sequence>MTFSFRLWGVLLLPCTASPPLLSLFFFFFSPFSSPFLLSSSSSSPLLPSRPLGGLTKNHPLGSAQVGGGRLGYWTLSVCLSFFFLGVLVWFVLSSSRLAQIGFGSCPVSHPHPTYFHTYLLTYLPAYLPVVRAYAASDLDSCLPLSRSLSLSLFCFCSLALRFFSSSFWSPCRCRLQNELKCVWLAVRWRNEDSTVELVALDMRRQARKARKARKGAVATWLIFE</sequence>
<dbReference type="Proteomes" id="UP001456524">
    <property type="component" value="Unassembled WGS sequence"/>
</dbReference>
<proteinExistence type="predicted"/>
<name>A0ABR1Y188_9PEZI</name>
<reference evidence="2 3" key="1">
    <citation type="journal article" date="2022" name="G3 (Bethesda)">
        <title>Enemy or ally: a genomic approach to elucidate the lifestyle of Phyllosticta citrichinaensis.</title>
        <authorList>
            <person name="Buijs V.A."/>
            <person name="Groenewald J.Z."/>
            <person name="Haridas S."/>
            <person name="LaButti K.M."/>
            <person name="Lipzen A."/>
            <person name="Martin F.M."/>
            <person name="Barry K."/>
            <person name="Grigoriev I.V."/>
            <person name="Crous P.W."/>
            <person name="Seidl M.F."/>
        </authorList>
    </citation>
    <scope>NUCLEOTIDE SEQUENCE [LARGE SCALE GENOMIC DNA]</scope>
    <source>
        <strain evidence="2 3">CBS 129764</strain>
    </source>
</reference>
<dbReference type="EMBL" id="JBBWUH010000003">
    <property type="protein sequence ID" value="KAK8174340.1"/>
    <property type="molecule type" value="Genomic_DNA"/>
</dbReference>
<evidence type="ECO:0000256" key="1">
    <source>
        <dbReference type="SAM" id="Phobius"/>
    </source>
</evidence>
<evidence type="ECO:0000313" key="2">
    <source>
        <dbReference type="EMBL" id="KAK8174340.1"/>
    </source>
</evidence>
<keyword evidence="1" id="KW-0472">Membrane</keyword>
<organism evidence="2 3">
    <name type="scientific">Phyllosticta citrichinensis</name>
    <dbReference type="NCBI Taxonomy" id="1130410"/>
    <lineage>
        <taxon>Eukaryota</taxon>
        <taxon>Fungi</taxon>
        <taxon>Dikarya</taxon>
        <taxon>Ascomycota</taxon>
        <taxon>Pezizomycotina</taxon>
        <taxon>Dothideomycetes</taxon>
        <taxon>Dothideomycetes incertae sedis</taxon>
        <taxon>Botryosphaeriales</taxon>
        <taxon>Phyllostictaceae</taxon>
        <taxon>Phyllosticta</taxon>
    </lineage>
</organism>
<comment type="caution">
    <text evidence="2">The sequence shown here is derived from an EMBL/GenBank/DDBJ whole genome shotgun (WGS) entry which is preliminary data.</text>
</comment>
<feature type="transmembrane region" description="Helical" evidence="1">
    <location>
        <begin position="71"/>
        <end position="93"/>
    </location>
</feature>
<evidence type="ECO:0000313" key="3">
    <source>
        <dbReference type="Proteomes" id="UP001456524"/>
    </source>
</evidence>
<feature type="transmembrane region" description="Helical" evidence="1">
    <location>
        <begin position="7"/>
        <end position="29"/>
    </location>
</feature>
<keyword evidence="1" id="KW-0812">Transmembrane</keyword>